<gene>
    <name evidence="2" type="ORF">SK854_05545</name>
</gene>
<dbReference type="RefSeq" id="WP_319973893.1">
    <property type="nucleotide sequence ID" value="NZ_JAXAVU010000004.1"/>
</dbReference>
<keyword evidence="3" id="KW-1185">Reference proteome</keyword>
<dbReference type="Proteomes" id="UP001285352">
    <property type="component" value="Unassembled WGS sequence"/>
</dbReference>
<reference evidence="2 3" key="1">
    <citation type="submission" date="2023-11" db="EMBL/GenBank/DDBJ databases">
        <title>Lentzea sokolovensis, sp. nov., Lentzea kristufkii, sp. nov., and Lentzea miocenensis, sp. nov., rare actinobacteria from Sokolov Coal Basin, Miocene lacustrine sediment, Czech Republic.</title>
        <authorList>
            <person name="Lara A."/>
            <person name="Kotroba L."/>
            <person name="Nouioui I."/>
            <person name="Neumann-Schaal M."/>
            <person name="Mast Y."/>
            <person name="Chronakova A."/>
        </authorList>
    </citation>
    <scope>NUCLEOTIDE SEQUENCE [LARGE SCALE GENOMIC DNA]</scope>
    <source>
        <strain evidence="2 3">BCCO 10_0061</strain>
    </source>
</reference>
<dbReference type="EMBL" id="JAXAVU010000004">
    <property type="protein sequence ID" value="MDX8141567.1"/>
    <property type="molecule type" value="Genomic_DNA"/>
</dbReference>
<name>A0ABU4UQ01_9PSEU</name>
<evidence type="ECO:0000313" key="3">
    <source>
        <dbReference type="Proteomes" id="UP001285352"/>
    </source>
</evidence>
<comment type="caution">
    <text evidence="2">The sequence shown here is derived from an EMBL/GenBank/DDBJ whole genome shotgun (WGS) entry which is preliminary data.</text>
</comment>
<proteinExistence type="predicted"/>
<evidence type="ECO:0000256" key="1">
    <source>
        <dbReference type="SAM" id="Phobius"/>
    </source>
</evidence>
<keyword evidence="1" id="KW-1133">Transmembrane helix</keyword>
<reference evidence="2 3" key="2">
    <citation type="submission" date="2023-11" db="EMBL/GenBank/DDBJ databases">
        <authorList>
            <person name="Lara A.C."/>
            <person name="Chronakova A."/>
        </authorList>
    </citation>
    <scope>NUCLEOTIDE SEQUENCE [LARGE SCALE GENOMIC DNA]</scope>
    <source>
        <strain evidence="2 3">BCCO 10_0061</strain>
    </source>
</reference>
<feature type="transmembrane region" description="Helical" evidence="1">
    <location>
        <begin position="72"/>
        <end position="92"/>
    </location>
</feature>
<accession>A0ABU4UQ01</accession>
<feature type="transmembrane region" description="Helical" evidence="1">
    <location>
        <begin position="40"/>
        <end position="65"/>
    </location>
</feature>
<keyword evidence="1" id="KW-0472">Membrane</keyword>
<sequence>MRPELRTRIRAWTRVHTFAVFAAVATAVHAAVVTRWDWFAASMVVVIAMQINTTLTVAALAVAVVLSAWPAVVVAGLAVLIKLLGMAVGWHARTTAPLDEKALADAVRALPRSVLHAIQPDGVSTVDTVTLLRAAAARAPERWPAAAALDRVAASSEGGLVLNTGWTVVAAEAALVVQHRPDQQSPIDLSVLAAFAAMLPHSRAQAAFARADMKLGAVSDIVGLPPSECGTVWAKASRHSGGEFLLRRIVLSVQKKHPTGELLTDEHWSQLTGKRGGR</sequence>
<evidence type="ECO:0000313" key="2">
    <source>
        <dbReference type="EMBL" id="MDX8141567.1"/>
    </source>
</evidence>
<keyword evidence="1" id="KW-0812">Transmembrane</keyword>
<organism evidence="2 3">
    <name type="scientific">Lentzea sokolovensis</name>
    <dbReference type="NCBI Taxonomy" id="3095429"/>
    <lineage>
        <taxon>Bacteria</taxon>
        <taxon>Bacillati</taxon>
        <taxon>Actinomycetota</taxon>
        <taxon>Actinomycetes</taxon>
        <taxon>Pseudonocardiales</taxon>
        <taxon>Pseudonocardiaceae</taxon>
        <taxon>Lentzea</taxon>
    </lineage>
</organism>
<protein>
    <submittedName>
        <fullName evidence="2">Uncharacterized protein</fullName>
    </submittedName>
</protein>